<feature type="domain" description="HTH cro/C1-type" evidence="1">
    <location>
        <begin position="2"/>
        <end position="29"/>
    </location>
</feature>
<evidence type="ECO:0000259" key="1">
    <source>
        <dbReference type="Pfam" id="PF13443"/>
    </source>
</evidence>
<accession>A0A9D1M1Z7</accession>
<name>A0A9D1M1Z7_9FIRM</name>
<dbReference type="EMBL" id="DVNH01000048">
    <property type="protein sequence ID" value="HIU52184.1"/>
    <property type="molecule type" value="Genomic_DNA"/>
</dbReference>
<sequence length="35" mass="4009">MNNETTSIHFDTLDRLCELLDCKPGDILVKKEDDS</sequence>
<comment type="caution">
    <text evidence="2">The sequence shown here is derived from an EMBL/GenBank/DDBJ whole genome shotgun (WGS) entry which is preliminary data.</text>
</comment>
<dbReference type="Pfam" id="PF13443">
    <property type="entry name" value="HTH_26"/>
    <property type="match status" value="1"/>
</dbReference>
<reference evidence="2" key="1">
    <citation type="submission" date="2020-10" db="EMBL/GenBank/DDBJ databases">
        <authorList>
            <person name="Gilroy R."/>
        </authorList>
    </citation>
    <scope>NUCLEOTIDE SEQUENCE</scope>
    <source>
        <strain evidence="2">CHK195-15760</strain>
    </source>
</reference>
<evidence type="ECO:0000313" key="2">
    <source>
        <dbReference type="EMBL" id="HIU52184.1"/>
    </source>
</evidence>
<organism evidence="2 3">
    <name type="scientific">Candidatus Merdicola faecigallinarum</name>
    <dbReference type="NCBI Taxonomy" id="2840862"/>
    <lineage>
        <taxon>Bacteria</taxon>
        <taxon>Bacillati</taxon>
        <taxon>Bacillota</taxon>
        <taxon>Clostridia</taxon>
        <taxon>Candidatus Merdicola</taxon>
    </lineage>
</organism>
<protein>
    <submittedName>
        <fullName evidence="2">Helix-turn-helix domain-containing protein</fullName>
    </submittedName>
</protein>
<dbReference type="Proteomes" id="UP000824093">
    <property type="component" value="Unassembled WGS sequence"/>
</dbReference>
<reference evidence="2" key="2">
    <citation type="journal article" date="2021" name="PeerJ">
        <title>Extensive microbial diversity within the chicken gut microbiome revealed by metagenomics and culture.</title>
        <authorList>
            <person name="Gilroy R."/>
            <person name="Ravi A."/>
            <person name="Getino M."/>
            <person name="Pursley I."/>
            <person name="Horton D.L."/>
            <person name="Alikhan N.F."/>
            <person name="Baker D."/>
            <person name="Gharbi K."/>
            <person name="Hall N."/>
            <person name="Watson M."/>
            <person name="Adriaenssens E.M."/>
            <person name="Foster-Nyarko E."/>
            <person name="Jarju S."/>
            <person name="Secka A."/>
            <person name="Antonio M."/>
            <person name="Oren A."/>
            <person name="Chaudhuri R.R."/>
            <person name="La Ragione R."/>
            <person name="Hildebrand F."/>
            <person name="Pallen M.J."/>
        </authorList>
    </citation>
    <scope>NUCLEOTIDE SEQUENCE</scope>
    <source>
        <strain evidence="2">CHK195-15760</strain>
    </source>
</reference>
<gene>
    <name evidence="2" type="ORF">IAB70_06205</name>
</gene>
<proteinExistence type="predicted"/>
<evidence type="ECO:0000313" key="3">
    <source>
        <dbReference type="Proteomes" id="UP000824093"/>
    </source>
</evidence>
<dbReference type="AlphaFoldDB" id="A0A9D1M1Z7"/>
<dbReference type="InterPro" id="IPR001387">
    <property type="entry name" value="Cro/C1-type_HTH"/>
</dbReference>